<feature type="compositionally biased region" description="Low complexity" evidence="1">
    <location>
        <begin position="1"/>
        <end position="18"/>
    </location>
</feature>
<dbReference type="AlphaFoldDB" id="A0AAD8MZ43"/>
<dbReference type="Proteomes" id="UP001237642">
    <property type="component" value="Unassembled WGS sequence"/>
</dbReference>
<dbReference type="PANTHER" id="PTHR31973">
    <property type="entry name" value="POLYPROTEIN, PUTATIVE-RELATED"/>
    <property type="match status" value="1"/>
</dbReference>
<accession>A0AAD8MZ43</accession>
<evidence type="ECO:0000256" key="1">
    <source>
        <dbReference type="SAM" id="MobiDB-lite"/>
    </source>
</evidence>
<protein>
    <recommendedName>
        <fullName evidence="2">Transposase MuDR plant domain-containing protein</fullName>
    </recommendedName>
</protein>
<dbReference type="EMBL" id="JAUIZM010000004">
    <property type="protein sequence ID" value="KAK1390196.1"/>
    <property type="molecule type" value="Genomic_DNA"/>
</dbReference>
<evidence type="ECO:0000259" key="2">
    <source>
        <dbReference type="Pfam" id="PF03108"/>
    </source>
</evidence>
<dbReference type="PANTHER" id="PTHR31973:SF189">
    <property type="entry name" value="TRANSPOSASE, MUDR, PLANT, MULE TRANSPOSASE DOMAIN PROTEIN-RELATED"/>
    <property type="match status" value="1"/>
</dbReference>
<keyword evidence="4" id="KW-1185">Reference proteome</keyword>
<reference evidence="3" key="1">
    <citation type="submission" date="2023-02" db="EMBL/GenBank/DDBJ databases">
        <title>Genome of toxic invasive species Heracleum sosnowskyi carries increased number of genes despite the absence of recent whole-genome duplications.</title>
        <authorList>
            <person name="Schelkunov M."/>
            <person name="Shtratnikova V."/>
            <person name="Makarenko M."/>
            <person name="Klepikova A."/>
            <person name="Omelchenko D."/>
            <person name="Novikova G."/>
            <person name="Obukhova E."/>
            <person name="Bogdanov V."/>
            <person name="Penin A."/>
            <person name="Logacheva M."/>
        </authorList>
    </citation>
    <scope>NUCLEOTIDE SEQUENCE</scope>
    <source>
        <strain evidence="3">Hsosn_3</strain>
        <tissue evidence="3">Leaf</tissue>
    </source>
</reference>
<evidence type="ECO:0000313" key="3">
    <source>
        <dbReference type="EMBL" id="KAK1390196.1"/>
    </source>
</evidence>
<comment type="caution">
    <text evidence="3">The sequence shown here is derived from an EMBL/GenBank/DDBJ whole genome shotgun (WGS) entry which is preliminary data.</text>
</comment>
<feature type="region of interest" description="Disordered" evidence="1">
    <location>
        <begin position="1"/>
        <end position="45"/>
    </location>
</feature>
<name>A0AAD8MZ43_9APIA</name>
<dbReference type="InterPro" id="IPR004332">
    <property type="entry name" value="Transposase_MuDR"/>
</dbReference>
<feature type="domain" description="Transposase MuDR plant" evidence="2">
    <location>
        <begin position="74"/>
        <end position="135"/>
    </location>
</feature>
<sequence>MKKATVSKVNKQSSSNVNEELDESESYTSDCCASYDDFSSEEESDREVYYATPPKFKKGKKVEEIFNAKTTTRDIKWKVGLVFANKIEFKEVVRSSSMETGRPYQYLVNDLKRIQLCCAKGCPFKIWATYIEATQGWHVKTLCNEHNCVWSHKNKLVTVKWLVEKYGDKIKKNPNWKLGEMHEEFKKELKVDVGEWKCCRVRRKALRAVEDKMMKLLNRV</sequence>
<evidence type="ECO:0000313" key="4">
    <source>
        <dbReference type="Proteomes" id="UP001237642"/>
    </source>
</evidence>
<dbReference type="Pfam" id="PF03108">
    <property type="entry name" value="DBD_Tnp_Mut"/>
    <property type="match status" value="1"/>
</dbReference>
<organism evidence="3 4">
    <name type="scientific">Heracleum sosnowskyi</name>
    <dbReference type="NCBI Taxonomy" id="360622"/>
    <lineage>
        <taxon>Eukaryota</taxon>
        <taxon>Viridiplantae</taxon>
        <taxon>Streptophyta</taxon>
        <taxon>Embryophyta</taxon>
        <taxon>Tracheophyta</taxon>
        <taxon>Spermatophyta</taxon>
        <taxon>Magnoliopsida</taxon>
        <taxon>eudicotyledons</taxon>
        <taxon>Gunneridae</taxon>
        <taxon>Pentapetalae</taxon>
        <taxon>asterids</taxon>
        <taxon>campanulids</taxon>
        <taxon>Apiales</taxon>
        <taxon>Apiaceae</taxon>
        <taxon>Apioideae</taxon>
        <taxon>apioid superclade</taxon>
        <taxon>Tordylieae</taxon>
        <taxon>Tordyliinae</taxon>
        <taxon>Heracleum</taxon>
    </lineage>
</organism>
<proteinExistence type="predicted"/>
<gene>
    <name evidence="3" type="ORF">POM88_018374</name>
</gene>
<reference evidence="3" key="2">
    <citation type="submission" date="2023-05" db="EMBL/GenBank/DDBJ databases">
        <authorList>
            <person name="Schelkunov M.I."/>
        </authorList>
    </citation>
    <scope>NUCLEOTIDE SEQUENCE</scope>
    <source>
        <strain evidence="3">Hsosn_3</strain>
        <tissue evidence="3">Leaf</tissue>
    </source>
</reference>